<evidence type="ECO:0000256" key="1">
    <source>
        <dbReference type="SAM" id="Phobius"/>
    </source>
</evidence>
<organism evidence="3 4">
    <name type="scientific">Trichophyton tonsurans (strain CBS 112818)</name>
    <name type="common">Scalp ringworm fungus</name>
    <dbReference type="NCBI Taxonomy" id="647933"/>
    <lineage>
        <taxon>Eukaryota</taxon>
        <taxon>Fungi</taxon>
        <taxon>Dikarya</taxon>
        <taxon>Ascomycota</taxon>
        <taxon>Pezizomycotina</taxon>
        <taxon>Eurotiomycetes</taxon>
        <taxon>Eurotiomycetidae</taxon>
        <taxon>Onygenales</taxon>
        <taxon>Arthrodermataceae</taxon>
        <taxon>Trichophyton</taxon>
    </lineage>
</organism>
<dbReference type="SUPFAM" id="SSF54373">
    <property type="entry name" value="FAD-linked reductases, C-terminal domain"/>
    <property type="match status" value="1"/>
</dbReference>
<dbReference type="Gene3D" id="3.30.9.60">
    <property type="match status" value="1"/>
</dbReference>
<dbReference type="InterPro" id="IPR053212">
    <property type="entry name" value="DHP_3-monooxygenase"/>
</dbReference>
<dbReference type="PANTHER" id="PTHR47469">
    <property type="entry name" value="MONOOXYGENASE-LIKE"/>
    <property type="match status" value="1"/>
</dbReference>
<keyword evidence="1" id="KW-1133">Transmembrane helix</keyword>
<proteinExistence type="predicted"/>
<dbReference type="PRINTS" id="PR00420">
    <property type="entry name" value="RNGMNOXGNASE"/>
</dbReference>
<keyword evidence="1" id="KW-0472">Membrane</keyword>
<evidence type="ECO:0000313" key="4">
    <source>
        <dbReference type="Proteomes" id="UP000009172"/>
    </source>
</evidence>
<evidence type="ECO:0000313" key="3">
    <source>
        <dbReference type="EMBL" id="EGD94067.1"/>
    </source>
</evidence>
<dbReference type="OrthoDB" id="655030at2759"/>
<protein>
    <recommendedName>
        <fullName evidence="2">2,6-dihydroxypyridine 3-monooxygenase substrate binding domain-containing protein</fullName>
    </recommendedName>
</protein>
<evidence type="ECO:0000259" key="2">
    <source>
        <dbReference type="Pfam" id="PF22607"/>
    </source>
</evidence>
<reference evidence="4" key="1">
    <citation type="journal article" date="2012" name="MBio">
        <title>Comparative genome analysis of Trichophyton rubrum and related dermatophytes reveals candidate genes involved in infection.</title>
        <authorList>
            <person name="Martinez D.A."/>
            <person name="Oliver B.G."/>
            <person name="Graeser Y."/>
            <person name="Goldberg J.M."/>
            <person name="Li W."/>
            <person name="Martinez-Rossi N.M."/>
            <person name="Monod M."/>
            <person name="Shelest E."/>
            <person name="Barton R.C."/>
            <person name="Birch E."/>
            <person name="Brakhage A.A."/>
            <person name="Chen Z."/>
            <person name="Gurr S.J."/>
            <person name="Heiman D."/>
            <person name="Heitman J."/>
            <person name="Kosti I."/>
            <person name="Rossi A."/>
            <person name="Saif S."/>
            <person name="Samalova M."/>
            <person name="Saunders C.W."/>
            <person name="Shea T."/>
            <person name="Summerbell R.C."/>
            <person name="Xu J."/>
            <person name="Young S."/>
            <person name="Zeng Q."/>
            <person name="Birren B.W."/>
            <person name="Cuomo C.A."/>
            <person name="White T.C."/>
        </authorList>
    </citation>
    <scope>NUCLEOTIDE SEQUENCE [LARGE SCALE GENOMIC DNA]</scope>
    <source>
        <strain evidence="4">CBS 112818</strain>
    </source>
</reference>
<dbReference type="InterPro" id="IPR054707">
    <property type="entry name" value="DhpH_subs-bd"/>
</dbReference>
<feature type="domain" description="2,6-dihydroxypyridine 3-monooxygenase substrate binding" evidence="2">
    <location>
        <begin position="190"/>
        <end position="325"/>
    </location>
</feature>
<dbReference type="PANTHER" id="PTHR47469:SF2">
    <property type="entry name" value="OS06G0597600 PROTEIN"/>
    <property type="match status" value="1"/>
</dbReference>
<sequence>MPPQSVVIVGGSVAGLLQGLQLKRSGSNVIVLEQDPSKDRHSHESGVSIGRTVVHLLDKYDATGRPAAIPAKYLSAAWHKWLRVVNTHWAHSMSNWGCLYLILRANFDGLKSETVPNPPRPRKGDGKVEYWPGKRATGLKYDRDAGKVHLQYVDVTSGEEGTVSADTIIAADGVHSTIRKILQVPTRKEYAGYIGWRGTVPESLLSEQTIEYFSNRLNFTVMNGTYFIRRVISFSHFCFIPTETGHVEPGKRLINWVWYYVLPDGSPEMDTIFTDIHGKVHPNTVPQGLVNPGVWASQVARYLPQMTAPLAEVVSKTPRPFVTKVGEAQCFTPSFYDGRVVLVGDAFTGFRSHLGMALEQAARHAVQMDKVWRGEMTMEQRDREAILYAKRFILLNRMVGWTGLGWVFSLFTAMASYAWLAIQQGLGIATHKAQFMDTMFN</sequence>
<name>F2RR88_TRIT1</name>
<dbReference type="HOGENOM" id="CLU_009665_0_0_1"/>
<dbReference type="EMBL" id="GG698481">
    <property type="protein sequence ID" value="EGD94067.1"/>
    <property type="molecule type" value="Genomic_DNA"/>
</dbReference>
<dbReference type="SUPFAM" id="SSF51905">
    <property type="entry name" value="FAD/NAD(P)-binding domain"/>
    <property type="match status" value="1"/>
</dbReference>
<feature type="transmembrane region" description="Helical" evidence="1">
    <location>
        <begin position="398"/>
        <end position="422"/>
    </location>
</feature>
<keyword evidence="1" id="KW-0812">Transmembrane</keyword>
<dbReference type="Proteomes" id="UP000009172">
    <property type="component" value="Unassembled WGS sequence"/>
</dbReference>
<dbReference type="Pfam" id="PF22607">
    <property type="entry name" value="FAD_binding-like"/>
    <property type="match status" value="1"/>
</dbReference>
<gene>
    <name evidence="3" type="ORF">TESG_01594</name>
</gene>
<accession>F2RR88</accession>
<keyword evidence="4" id="KW-1185">Reference proteome</keyword>
<dbReference type="AlphaFoldDB" id="F2RR88"/>
<dbReference type="InterPro" id="IPR036188">
    <property type="entry name" value="FAD/NAD-bd_sf"/>
</dbReference>